<accession>A0A8S5N758</accession>
<protein>
    <submittedName>
        <fullName evidence="1">Uncharacterized protein</fullName>
    </submittedName>
</protein>
<reference evidence="1" key="1">
    <citation type="journal article" date="2021" name="Proc. Natl. Acad. Sci. U.S.A.">
        <title>A Catalog of Tens of Thousands of Viruses from Human Metagenomes Reveals Hidden Associations with Chronic Diseases.</title>
        <authorList>
            <person name="Tisza M.J."/>
            <person name="Buck C.B."/>
        </authorList>
    </citation>
    <scope>NUCLEOTIDE SEQUENCE</scope>
    <source>
        <strain evidence="1">CtnN38</strain>
    </source>
</reference>
<organism evidence="1">
    <name type="scientific">Siphoviridae sp. ctnN38</name>
    <dbReference type="NCBI Taxonomy" id="2826455"/>
    <lineage>
        <taxon>Viruses</taxon>
        <taxon>Duplodnaviria</taxon>
        <taxon>Heunggongvirae</taxon>
        <taxon>Uroviricota</taxon>
        <taxon>Caudoviricetes</taxon>
    </lineage>
</organism>
<sequence length="319" mass="35817">MVIYTDSSGLPQGELHKYSIDLDIGKDNDFQIGMNLKNHCMSHGSIWYVENTEYGGIVDDVKIDTKKNKVYYSGRAFRGILEKKIIEPESGQDYYIVSGDANRILEQLIEKVGLSDLFIVPADDAGIKISSNQFERYTDMYAGIKKMLSNVDAKLVCTVTRDAKVQISATKIEDLSEKYEYSDDYGMQVIFEQNRGGVNHLICLGGGELAERTVIHLYADSSGNIVDAPYYKGVSEITEIYEYGNIESDEELRKQGIQKLNELKNSDSLTAQFDRLDVDIGDIVGGKNRQTGVAMKEIINSEIVKIENDRYTVTYKVGD</sequence>
<evidence type="ECO:0000313" key="1">
    <source>
        <dbReference type="EMBL" id="DAD90072.1"/>
    </source>
</evidence>
<name>A0A8S5N758_9CAUD</name>
<dbReference type="EMBL" id="BK015077">
    <property type="protein sequence ID" value="DAD90072.1"/>
    <property type="molecule type" value="Genomic_DNA"/>
</dbReference>
<proteinExistence type="predicted"/>